<dbReference type="RefSeq" id="WP_141917494.1">
    <property type="nucleotide sequence ID" value="NZ_VFPN01000002.1"/>
</dbReference>
<name>A0A543HYQ7_9MICO</name>
<comment type="cofactor">
    <cofactor evidence="11">
        <name>Zn(2+)</name>
        <dbReference type="ChEBI" id="CHEBI:29105"/>
    </cofactor>
    <text evidence="11">Binds 1 zinc ion per subunit.</text>
</comment>
<dbReference type="GO" id="GO:0008270">
    <property type="term" value="F:zinc ion binding"/>
    <property type="evidence" value="ECO:0007669"/>
    <property type="project" value="TreeGrafter"/>
</dbReference>
<dbReference type="PANTHER" id="PTHR33202:SF18">
    <property type="entry name" value="TRANSCRIPTIONAL REGULATOR FURA"/>
    <property type="match status" value="1"/>
</dbReference>
<keyword evidence="5 11" id="KW-0479">Metal-binding</keyword>
<dbReference type="InterPro" id="IPR002481">
    <property type="entry name" value="FUR"/>
</dbReference>
<organism evidence="12 13">
    <name type="scientific">Klugiella xanthotipulae</name>
    <dbReference type="NCBI Taxonomy" id="244735"/>
    <lineage>
        <taxon>Bacteria</taxon>
        <taxon>Bacillati</taxon>
        <taxon>Actinomycetota</taxon>
        <taxon>Actinomycetes</taxon>
        <taxon>Micrococcales</taxon>
        <taxon>Microbacteriaceae</taxon>
        <taxon>Klugiella</taxon>
    </lineage>
</organism>
<dbReference type="InterPro" id="IPR043135">
    <property type="entry name" value="Fur_C"/>
</dbReference>
<evidence type="ECO:0000256" key="3">
    <source>
        <dbReference type="ARBA" id="ARBA00022490"/>
    </source>
</evidence>
<evidence type="ECO:0000313" key="13">
    <source>
        <dbReference type="Proteomes" id="UP000318331"/>
    </source>
</evidence>
<gene>
    <name evidence="12" type="ORF">FB466_1682</name>
</gene>
<dbReference type="GO" id="GO:0000976">
    <property type="term" value="F:transcription cis-regulatory region binding"/>
    <property type="evidence" value="ECO:0007669"/>
    <property type="project" value="TreeGrafter"/>
</dbReference>
<comment type="caution">
    <text evidence="12">The sequence shown here is derived from an EMBL/GenBank/DDBJ whole genome shotgun (WGS) entry which is preliminary data.</text>
</comment>
<evidence type="ECO:0000256" key="10">
    <source>
        <dbReference type="ARBA" id="ARBA00023163"/>
    </source>
</evidence>
<evidence type="ECO:0000256" key="2">
    <source>
        <dbReference type="ARBA" id="ARBA00007957"/>
    </source>
</evidence>
<evidence type="ECO:0000313" key="12">
    <source>
        <dbReference type="EMBL" id="TQM63420.1"/>
    </source>
</evidence>
<dbReference type="Proteomes" id="UP000318331">
    <property type="component" value="Unassembled WGS sequence"/>
</dbReference>
<reference evidence="12 13" key="1">
    <citation type="submission" date="2019-06" db="EMBL/GenBank/DDBJ databases">
        <title>Sequencing the genomes of 1000 actinobacteria strains.</title>
        <authorList>
            <person name="Klenk H.-P."/>
        </authorList>
    </citation>
    <scope>NUCLEOTIDE SEQUENCE [LARGE SCALE GENOMIC DNA]</scope>
    <source>
        <strain evidence="12 13">DSM 18031</strain>
    </source>
</reference>
<evidence type="ECO:0000256" key="7">
    <source>
        <dbReference type="ARBA" id="ARBA00023004"/>
    </source>
</evidence>
<keyword evidence="4" id="KW-0678">Repressor</keyword>
<dbReference type="InterPro" id="IPR036390">
    <property type="entry name" value="WH_DNA-bd_sf"/>
</dbReference>
<dbReference type="Gene3D" id="1.10.10.10">
    <property type="entry name" value="Winged helix-like DNA-binding domain superfamily/Winged helix DNA-binding domain"/>
    <property type="match status" value="1"/>
</dbReference>
<dbReference type="CDD" id="cd07153">
    <property type="entry name" value="Fur_like"/>
    <property type="match status" value="1"/>
</dbReference>
<evidence type="ECO:0000256" key="5">
    <source>
        <dbReference type="ARBA" id="ARBA00022723"/>
    </source>
</evidence>
<evidence type="ECO:0000256" key="6">
    <source>
        <dbReference type="ARBA" id="ARBA00022833"/>
    </source>
</evidence>
<evidence type="ECO:0000256" key="11">
    <source>
        <dbReference type="PIRSR" id="PIRSR602481-1"/>
    </source>
</evidence>
<evidence type="ECO:0000256" key="1">
    <source>
        <dbReference type="ARBA" id="ARBA00004496"/>
    </source>
</evidence>
<dbReference type="Gene3D" id="3.30.1490.190">
    <property type="match status" value="1"/>
</dbReference>
<keyword evidence="13" id="KW-1185">Reference proteome</keyword>
<feature type="binding site" evidence="11">
    <location>
        <position position="109"/>
    </location>
    <ligand>
        <name>Zn(2+)</name>
        <dbReference type="ChEBI" id="CHEBI:29105"/>
    </ligand>
</feature>
<feature type="binding site" evidence="11">
    <location>
        <position position="112"/>
    </location>
    <ligand>
        <name>Zn(2+)</name>
        <dbReference type="ChEBI" id="CHEBI:29105"/>
    </ligand>
</feature>
<feature type="binding site" evidence="11">
    <location>
        <position position="152"/>
    </location>
    <ligand>
        <name>Zn(2+)</name>
        <dbReference type="ChEBI" id="CHEBI:29105"/>
    </ligand>
</feature>
<evidence type="ECO:0000256" key="8">
    <source>
        <dbReference type="ARBA" id="ARBA00023015"/>
    </source>
</evidence>
<dbReference type="PANTHER" id="PTHR33202">
    <property type="entry name" value="ZINC UPTAKE REGULATION PROTEIN"/>
    <property type="match status" value="1"/>
</dbReference>
<dbReference type="GO" id="GO:1900376">
    <property type="term" value="P:regulation of secondary metabolite biosynthetic process"/>
    <property type="evidence" value="ECO:0007669"/>
    <property type="project" value="TreeGrafter"/>
</dbReference>
<evidence type="ECO:0000256" key="4">
    <source>
        <dbReference type="ARBA" id="ARBA00022491"/>
    </source>
</evidence>
<dbReference type="Pfam" id="PF01475">
    <property type="entry name" value="FUR"/>
    <property type="match status" value="1"/>
</dbReference>
<keyword evidence="3" id="KW-0963">Cytoplasm</keyword>
<dbReference type="GO" id="GO:0045892">
    <property type="term" value="P:negative regulation of DNA-templated transcription"/>
    <property type="evidence" value="ECO:0007669"/>
    <property type="project" value="TreeGrafter"/>
</dbReference>
<comment type="subcellular location">
    <subcellularLocation>
        <location evidence="1">Cytoplasm</location>
    </subcellularLocation>
</comment>
<dbReference type="InterPro" id="IPR036388">
    <property type="entry name" value="WH-like_DNA-bd_sf"/>
</dbReference>
<keyword evidence="8" id="KW-0805">Transcription regulation</keyword>
<accession>A0A543HYQ7</accession>
<dbReference type="AlphaFoldDB" id="A0A543HYQ7"/>
<dbReference type="SUPFAM" id="SSF46785">
    <property type="entry name" value="Winged helix' DNA-binding domain"/>
    <property type="match status" value="1"/>
</dbReference>
<protein>
    <submittedName>
        <fullName evidence="12">Fur family ferric uptake transcriptional regulator</fullName>
    </submittedName>
</protein>
<dbReference type="GO" id="GO:0003700">
    <property type="term" value="F:DNA-binding transcription factor activity"/>
    <property type="evidence" value="ECO:0007669"/>
    <property type="project" value="InterPro"/>
</dbReference>
<dbReference type="EMBL" id="VFPN01000002">
    <property type="protein sequence ID" value="TQM63420.1"/>
    <property type="molecule type" value="Genomic_DNA"/>
</dbReference>
<keyword evidence="10" id="KW-0804">Transcription</keyword>
<keyword evidence="7" id="KW-0408">Iron</keyword>
<keyword evidence="6 11" id="KW-0862">Zinc</keyword>
<sequence>MQFAESPVTHPRGADPRGANWTAKLRAVGLRTTTQRLAVLAFLDHNPHSDADTIFRGVRDVLPTVSVQAIHGIVNDLSAAQIIRRVNLADSSSAQYETRTKDNHHHVQCIRCGRIEDVDCTVGHAPCLTPSNTHGMRIIETDLTFRGLCTDCEREEK</sequence>
<feature type="binding site" evidence="11">
    <location>
        <position position="149"/>
    </location>
    <ligand>
        <name>Zn(2+)</name>
        <dbReference type="ChEBI" id="CHEBI:29105"/>
    </ligand>
</feature>
<evidence type="ECO:0000256" key="9">
    <source>
        <dbReference type="ARBA" id="ARBA00023125"/>
    </source>
</evidence>
<dbReference type="OrthoDB" id="5242893at2"/>
<dbReference type="GO" id="GO:0005737">
    <property type="term" value="C:cytoplasm"/>
    <property type="evidence" value="ECO:0007669"/>
    <property type="project" value="UniProtKB-SubCell"/>
</dbReference>
<comment type="similarity">
    <text evidence="2">Belongs to the Fur family.</text>
</comment>
<keyword evidence="9" id="KW-0238">DNA-binding</keyword>
<proteinExistence type="inferred from homology"/>